<dbReference type="EMBL" id="AFAY01000032">
    <property type="protein sequence ID" value="EGF10638.1"/>
    <property type="molecule type" value="Genomic_DNA"/>
</dbReference>
<evidence type="ECO:0000256" key="1">
    <source>
        <dbReference type="SAM" id="MobiDB-lite"/>
    </source>
</evidence>
<keyword evidence="3" id="KW-1185">Reference proteome</keyword>
<dbReference type="Proteomes" id="UP000004105">
    <property type="component" value="Unassembled WGS sequence"/>
</dbReference>
<accession>F2BD62</accession>
<dbReference type="HOGENOM" id="CLU_3063792_0_0_4"/>
<comment type="caution">
    <text evidence="2">The sequence shown here is derived from an EMBL/GenBank/DDBJ whole genome shotgun (WGS) entry which is preliminary data.</text>
</comment>
<reference evidence="2 3" key="1">
    <citation type="submission" date="2011-02" db="EMBL/GenBank/DDBJ databases">
        <authorList>
            <person name="Muzny D."/>
            <person name="Qin X."/>
            <person name="Deng J."/>
            <person name="Jiang H."/>
            <person name="Liu Y."/>
            <person name="Qu J."/>
            <person name="Song X.-Z."/>
            <person name="Zhang L."/>
            <person name="Thornton R."/>
            <person name="Coyle M."/>
            <person name="Francisco L."/>
            <person name="Jackson L."/>
            <person name="Javaid M."/>
            <person name="Korchina V."/>
            <person name="Kovar C."/>
            <person name="Mata R."/>
            <person name="Mathew T."/>
            <person name="Ngo R."/>
            <person name="Nguyen L."/>
            <person name="Nguyen N."/>
            <person name="Okwuonu G."/>
            <person name="Ongeri F."/>
            <person name="Pham C."/>
            <person name="Simmons D."/>
            <person name="Wilczek-Boney K."/>
            <person name="Hale W."/>
            <person name="Jakkamsetti A."/>
            <person name="Pham P."/>
            <person name="Ruth R."/>
            <person name="San Lucas F."/>
            <person name="Warren J."/>
            <person name="Zhang J."/>
            <person name="Zhao Z."/>
            <person name="Zhou C."/>
            <person name="Zhu D."/>
            <person name="Lee S."/>
            <person name="Bess C."/>
            <person name="Blankenburg K."/>
            <person name="Forbes L."/>
            <person name="Fu Q."/>
            <person name="Gubbala S."/>
            <person name="Hirani K."/>
            <person name="Jayaseelan J.C."/>
            <person name="Lara F."/>
            <person name="Munidasa M."/>
            <person name="Palculict T."/>
            <person name="Patil S."/>
            <person name="Pu L.-L."/>
            <person name="Saada N."/>
            <person name="Tang L."/>
            <person name="Weissenberger G."/>
            <person name="Zhu Y."/>
            <person name="Hemphill L."/>
            <person name="Shang Y."/>
            <person name="Youmans B."/>
            <person name="Ayvaz T."/>
            <person name="Ross M."/>
            <person name="Santibanez J."/>
            <person name="Aqrawi P."/>
            <person name="Gross S."/>
            <person name="Joshi V."/>
            <person name="Fowler G."/>
            <person name="Nazareth L."/>
            <person name="Reid J."/>
            <person name="Worley K."/>
            <person name="Petrosino J."/>
            <person name="Highlander S."/>
            <person name="Gibbs R."/>
        </authorList>
    </citation>
    <scope>NUCLEOTIDE SEQUENCE [LARGE SCALE GENOMIC DNA]</scope>
    <source>
        <strain evidence="2 3">ATCC BAA-1200</strain>
    </source>
</reference>
<sequence>MTFLKTQFPCFQTAFCPLRRVCGASHARGSLPHNKRPSESTHSMFSDGLLPLT</sequence>
<proteinExistence type="predicted"/>
<protein>
    <submittedName>
        <fullName evidence="2">Uncharacterized protein</fullName>
    </submittedName>
</protein>
<name>F2BD62_9NEIS</name>
<feature type="region of interest" description="Disordered" evidence="1">
    <location>
        <begin position="27"/>
        <end position="53"/>
    </location>
</feature>
<gene>
    <name evidence="2" type="ORF">HMPREF9123_1664</name>
</gene>
<dbReference type="AlphaFoldDB" id="F2BD62"/>
<evidence type="ECO:0000313" key="2">
    <source>
        <dbReference type="EMBL" id="EGF10638.1"/>
    </source>
</evidence>
<organism evidence="2 3">
    <name type="scientific">Neisseria bacilliformis ATCC BAA-1200</name>
    <dbReference type="NCBI Taxonomy" id="888742"/>
    <lineage>
        <taxon>Bacteria</taxon>
        <taxon>Pseudomonadati</taxon>
        <taxon>Pseudomonadota</taxon>
        <taxon>Betaproteobacteria</taxon>
        <taxon>Neisseriales</taxon>
        <taxon>Neisseriaceae</taxon>
        <taxon>Neisseria</taxon>
    </lineage>
</organism>
<evidence type="ECO:0000313" key="3">
    <source>
        <dbReference type="Proteomes" id="UP000004105"/>
    </source>
</evidence>